<dbReference type="InterPro" id="IPR027417">
    <property type="entry name" value="P-loop_NTPase"/>
</dbReference>
<dbReference type="Gene3D" id="3.40.50.300">
    <property type="entry name" value="P-loop containing nucleotide triphosphate hydrolases"/>
    <property type="match status" value="1"/>
</dbReference>
<dbReference type="AlphaFoldDB" id="A0AAW0A3K6"/>
<organism evidence="3 4">
    <name type="scientific">Favolaschia claudopus</name>
    <dbReference type="NCBI Taxonomy" id="2862362"/>
    <lineage>
        <taxon>Eukaryota</taxon>
        <taxon>Fungi</taxon>
        <taxon>Dikarya</taxon>
        <taxon>Basidiomycota</taxon>
        <taxon>Agaricomycotina</taxon>
        <taxon>Agaricomycetes</taxon>
        <taxon>Agaricomycetidae</taxon>
        <taxon>Agaricales</taxon>
        <taxon>Marasmiineae</taxon>
        <taxon>Mycenaceae</taxon>
        <taxon>Favolaschia</taxon>
    </lineage>
</organism>
<name>A0AAW0A3K6_9AGAR</name>
<sequence length="451" mass="50371">MFLIDRRWYAIPIKISSLLFLTEDIALRILYDASATDATHDAGESFTHPPCHPNTRLEILDHLTTWSQDTSDSASHILWMHGPAGTGKSAIAQSLCEELQAQHSLGGSFFFKRGHPSRGNAAKLWPTIAYQLALISPSFKVAIALRLTSDPSVIDKSLPAQLQRLLIDPYDDADASNNRSLVIVIDGLDECEGDVRQEEIVRSFPNLASCPMLRILIVSRPEVHIKQVFGEAALSSCPHLTVPGSYNDVKLYLTAAFEEIRKDRGVVAGWPEKDLIRRILDESSGHFIYAATVIRFVEDKYCDPVDQLAIVTELQPSEQNSNFVSPFPALDELYLQILRKVPVQLPLSRVLSVIAAKFNSNLSIAQIGQLLGLKHKTILLTIRPLHSLIEIEETGGDQHMSVYHASFLDFLCDRNRSQNFHFSDIDQQDLAKNMLDALSKDSSHNDKLDLQ</sequence>
<dbReference type="InterPro" id="IPR056884">
    <property type="entry name" value="NPHP3-like_N"/>
</dbReference>
<dbReference type="SUPFAM" id="SSF52540">
    <property type="entry name" value="P-loop containing nucleoside triphosphate hydrolases"/>
    <property type="match status" value="1"/>
</dbReference>
<protein>
    <submittedName>
        <fullName evidence="3">NACHT domain-containing protein</fullName>
    </submittedName>
</protein>
<dbReference type="EMBL" id="JAWWNJ010000089">
    <property type="protein sequence ID" value="KAK7000225.1"/>
    <property type="molecule type" value="Genomic_DNA"/>
</dbReference>
<dbReference type="PANTHER" id="PTHR10039:SF14">
    <property type="entry name" value="NACHT DOMAIN-CONTAINING PROTEIN"/>
    <property type="match status" value="1"/>
</dbReference>
<proteinExistence type="predicted"/>
<evidence type="ECO:0000313" key="3">
    <source>
        <dbReference type="EMBL" id="KAK7000225.1"/>
    </source>
</evidence>
<dbReference type="Proteomes" id="UP001362999">
    <property type="component" value="Unassembled WGS sequence"/>
</dbReference>
<evidence type="ECO:0000259" key="2">
    <source>
        <dbReference type="PROSITE" id="PS50837"/>
    </source>
</evidence>
<accession>A0AAW0A3K6</accession>
<comment type="caution">
    <text evidence="3">The sequence shown here is derived from an EMBL/GenBank/DDBJ whole genome shotgun (WGS) entry which is preliminary data.</text>
</comment>
<evidence type="ECO:0000313" key="4">
    <source>
        <dbReference type="Proteomes" id="UP001362999"/>
    </source>
</evidence>
<dbReference type="PANTHER" id="PTHR10039">
    <property type="entry name" value="AMELOGENIN"/>
    <property type="match status" value="1"/>
</dbReference>
<keyword evidence="1" id="KW-0677">Repeat</keyword>
<dbReference type="Pfam" id="PF24883">
    <property type="entry name" value="NPHP3_N"/>
    <property type="match status" value="1"/>
</dbReference>
<dbReference type="InterPro" id="IPR007111">
    <property type="entry name" value="NACHT_NTPase"/>
</dbReference>
<evidence type="ECO:0000256" key="1">
    <source>
        <dbReference type="ARBA" id="ARBA00022737"/>
    </source>
</evidence>
<reference evidence="3 4" key="1">
    <citation type="journal article" date="2024" name="J Genomics">
        <title>Draft genome sequencing and assembly of Favolaschia claudopus CIRM-BRFM 2984 isolated from oak limbs.</title>
        <authorList>
            <person name="Navarro D."/>
            <person name="Drula E."/>
            <person name="Chaduli D."/>
            <person name="Cazenave R."/>
            <person name="Ahrendt S."/>
            <person name="Wang J."/>
            <person name="Lipzen A."/>
            <person name="Daum C."/>
            <person name="Barry K."/>
            <person name="Grigoriev I.V."/>
            <person name="Favel A."/>
            <person name="Rosso M.N."/>
            <person name="Martin F."/>
        </authorList>
    </citation>
    <scope>NUCLEOTIDE SEQUENCE [LARGE SCALE GENOMIC DNA]</scope>
    <source>
        <strain evidence="3 4">CIRM-BRFM 2984</strain>
    </source>
</reference>
<dbReference type="PROSITE" id="PS50837">
    <property type="entry name" value="NACHT"/>
    <property type="match status" value="1"/>
</dbReference>
<feature type="domain" description="NACHT" evidence="2">
    <location>
        <begin position="76"/>
        <end position="221"/>
    </location>
</feature>
<gene>
    <name evidence="3" type="ORF">R3P38DRAFT_2561850</name>
</gene>
<keyword evidence="4" id="KW-1185">Reference proteome</keyword>